<dbReference type="AlphaFoldDB" id="A0A8X6IET3"/>
<feature type="region of interest" description="Disordered" evidence="1">
    <location>
        <begin position="1"/>
        <end position="24"/>
    </location>
</feature>
<proteinExistence type="predicted"/>
<evidence type="ECO:0000313" key="3">
    <source>
        <dbReference type="Proteomes" id="UP000886998"/>
    </source>
</evidence>
<reference evidence="2" key="1">
    <citation type="submission" date="2020-08" db="EMBL/GenBank/DDBJ databases">
        <title>Multicomponent nature underlies the extraordinary mechanical properties of spider dragline silk.</title>
        <authorList>
            <person name="Kono N."/>
            <person name="Nakamura H."/>
            <person name="Mori M."/>
            <person name="Yoshida Y."/>
            <person name="Ohtoshi R."/>
            <person name="Malay A.D."/>
            <person name="Moran D.A.P."/>
            <person name="Tomita M."/>
            <person name="Numata K."/>
            <person name="Arakawa K."/>
        </authorList>
    </citation>
    <scope>NUCLEOTIDE SEQUENCE</scope>
</reference>
<comment type="caution">
    <text evidence="2">The sequence shown here is derived from an EMBL/GenBank/DDBJ whole genome shotgun (WGS) entry which is preliminary data.</text>
</comment>
<dbReference type="Proteomes" id="UP000886998">
    <property type="component" value="Unassembled WGS sequence"/>
</dbReference>
<evidence type="ECO:0000256" key="1">
    <source>
        <dbReference type="SAM" id="MobiDB-lite"/>
    </source>
</evidence>
<protein>
    <submittedName>
        <fullName evidence="2">Uncharacterized protein</fullName>
    </submittedName>
</protein>
<organism evidence="2 3">
    <name type="scientific">Trichonephila inaurata madagascariensis</name>
    <dbReference type="NCBI Taxonomy" id="2747483"/>
    <lineage>
        <taxon>Eukaryota</taxon>
        <taxon>Metazoa</taxon>
        <taxon>Ecdysozoa</taxon>
        <taxon>Arthropoda</taxon>
        <taxon>Chelicerata</taxon>
        <taxon>Arachnida</taxon>
        <taxon>Araneae</taxon>
        <taxon>Araneomorphae</taxon>
        <taxon>Entelegynae</taxon>
        <taxon>Araneoidea</taxon>
        <taxon>Nephilidae</taxon>
        <taxon>Trichonephila</taxon>
        <taxon>Trichonephila inaurata</taxon>
    </lineage>
</organism>
<evidence type="ECO:0000313" key="2">
    <source>
        <dbReference type="EMBL" id="GFS43091.1"/>
    </source>
</evidence>
<dbReference type="EMBL" id="BMAV01025630">
    <property type="protein sequence ID" value="GFS43091.1"/>
    <property type="molecule type" value="Genomic_DNA"/>
</dbReference>
<keyword evidence="3" id="KW-1185">Reference proteome</keyword>
<gene>
    <name evidence="2" type="ORF">TNIN_323941</name>
</gene>
<accession>A0A8X6IET3</accession>
<sequence length="178" mass="20583">MRRRRVARRVSSAGGYGSTPMEPGNIILLPKSEGRGKGRGLTFYKHPHPFHRKIDFDEAASDFYIEVITSGFYTQISHGGGALVSRYFFFGKIHYSFCQRCSELIKRIFILGRRGFFEKYDECFPEEVRVVILIVMKREMKQQSNFTSLNDFHKGLNLSIPLRKRLTVLLNEPSVKPD</sequence>
<name>A0A8X6IET3_9ARAC</name>